<comment type="caution">
    <text evidence="1">The sequence shown here is derived from an EMBL/GenBank/DDBJ whole genome shotgun (WGS) entry which is preliminary data.</text>
</comment>
<reference evidence="1 2" key="1">
    <citation type="submission" date="2015-11" db="EMBL/GenBank/DDBJ databases">
        <title>Draft Genome Sequence of the Strain BR 10423 (Rhizobium sp.) isolated from nodules of Mimosa pudica.</title>
        <authorList>
            <person name="Barauna A.C."/>
            <person name="Zilli J.E."/>
            <person name="Simoes-Araujo J.L."/>
            <person name="Reis V.M."/>
            <person name="James E.K."/>
            <person name="Reis F.B.Jr."/>
            <person name="Rouws L.F."/>
            <person name="Passos S.R."/>
            <person name="Gois S.R."/>
        </authorList>
    </citation>
    <scope>NUCLEOTIDE SEQUENCE [LARGE SCALE GENOMIC DNA]</scope>
    <source>
        <strain evidence="1 2">BR10423</strain>
    </source>
</reference>
<evidence type="ECO:0000313" key="1">
    <source>
        <dbReference type="EMBL" id="KWV45669.1"/>
    </source>
</evidence>
<dbReference type="RefSeq" id="WP_062373071.1">
    <property type="nucleotide sequence ID" value="NZ_LNCD01000115.1"/>
</dbReference>
<dbReference type="AlphaFoldDB" id="A0A109JB51"/>
<sequence>MAIRLITTNEEYETEYPRVRGWLIEAQLKAGKEDAERDILAGLLSGGYRLWVGDNCAAITENMEWDGRPVCVVVLAGGDLREIVSDGIPVITQAAKAQHCDGILLFGRPGWQRVLEPHGFEFSSIVMFKEF</sequence>
<protein>
    <submittedName>
        <fullName evidence="1">Uncharacterized protein</fullName>
    </submittedName>
</protein>
<accession>A0A109JB51</accession>
<evidence type="ECO:0000313" key="2">
    <source>
        <dbReference type="Proteomes" id="UP000068164"/>
    </source>
</evidence>
<name>A0A109JB51_9HYPH</name>
<proteinExistence type="predicted"/>
<dbReference type="OrthoDB" id="8367463at2"/>
<keyword evidence="2" id="KW-1185">Reference proteome</keyword>
<gene>
    <name evidence="1" type="ORF">AS026_15805</name>
</gene>
<organism evidence="1 2">
    <name type="scientific">Rhizobium altiplani</name>
    <dbReference type="NCBI Taxonomy" id="1864509"/>
    <lineage>
        <taxon>Bacteria</taxon>
        <taxon>Pseudomonadati</taxon>
        <taxon>Pseudomonadota</taxon>
        <taxon>Alphaproteobacteria</taxon>
        <taxon>Hyphomicrobiales</taxon>
        <taxon>Rhizobiaceae</taxon>
        <taxon>Rhizobium/Agrobacterium group</taxon>
        <taxon>Rhizobium</taxon>
    </lineage>
</organism>
<dbReference type="EMBL" id="LNCD01000115">
    <property type="protein sequence ID" value="KWV45669.1"/>
    <property type="molecule type" value="Genomic_DNA"/>
</dbReference>
<dbReference type="Proteomes" id="UP000068164">
    <property type="component" value="Unassembled WGS sequence"/>
</dbReference>